<comment type="subcellular location">
    <subcellularLocation>
        <location evidence="1">Cytoplasm</location>
    </subcellularLocation>
</comment>
<evidence type="ECO:0000256" key="4">
    <source>
        <dbReference type="ARBA" id="ARBA00022679"/>
    </source>
</evidence>
<dbReference type="Pfam" id="PF10672">
    <property type="entry name" value="Methyltrans_SAM"/>
    <property type="match status" value="1"/>
</dbReference>
<reference evidence="9 10" key="1">
    <citation type="submission" date="2020-10" db="EMBL/GenBank/DDBJ databases">
        <title>Connecting structure to function with the recovery of over 1000 high-quality activated sludge metagenome-assembled genomes encoding full-length rRNA genes using long-read sequencing.</title>
        <authorList>
            <person name="Singleton C.M."/>
            <person name="Petriglieri F."/>
            <person name="Kristensen J.M."/>
            <person name="Kirkegaard R.H."/>
            <person name="Michaelsen T.Y."/>
            <person name="Andersen M.H."/>
            <person name="Karst S.M."/>
            <person name="Dueholm M.S."/>
            <person name="Nielsen P.H."/>
            <person name="Albertsen M."/>
        </authorList>
    </citation>
    <scope>NUCLEOTIDE SEQUENCE [LARGE SCALE GENOMIC DNA]</scope>
    <source>
        <strain evidence="9">OdNE_18-Q3-R46-58_MAXAC.008</strain>
    </source>
</reference>
<dbReference type="PANTHER" id="PTHR42873">
    <property type="entry name" value="RIBOSOMAL RNA LARGE SUBUNIT METHYLTRANSFERASE"/>
    <property type="match status" value="1"/>
</dbReference>
<evidence type="ECO:0000256" key="5">
    <source>
        <dbReference type="ARBA" id="ARBA00022691"/>
    </source>
</evidence>
<evidence type="ECO:0000313" key="9">
    <source>
        <dbReference type="EMBL" id="MBK8571621.1"/>
    </source>
</evidence>
<gene>
    <name evidence="9" type="ORF">IPN91_03045</name>
</gene>
<dbReference type="InterPro" id="IPR015947">
    <property type="entry name" value="PUA-like_sf"/>
</dbReference>
<dbReference type="EMBL" id="JADKCH010000001">
    <property type="protein sequence ID" value="MBK8571621.1"/>
    <property type="molecule type" value="Genomic_DNA"/>
</dbReference>
<dbReference type="GO" id="GO:0005737">
    <property type="term" value="C:cytoplasm"/>
    <property type="evidence" value="ECO:0007669"/>
    <property type="project" value="UniProtKB-SubCell"/>
</dbReference>
<name>A0A936F0P4_9BACT</name>
<sequence>MTTPRWPYPLLRLKPGKEALISKRHPWVFSGALAKPADAAVVRLADDSGSVLGIGTASPTNALAARIFRFEDAPLDETFFRERFESALALRKELGLWGPEGGCRWIFGEGDGLPGLVVDRYASALVLQVGTAGLELLRETWWPILFELGKREGITAFVERSQSGRRDEGLDPVNRLLKGSLAGPVTVHEGTAKLTVDLLRGQKTGFFLDQRDHRLQLGRVSQGKRVLNAFGYTGGFSIHAGLGGAAEVATLDISAPALDQAERDWAANGLDPAAHLRMEGDAFELMRQLEPLGWDRVIVDPPAFAKQRKDVDKAFKAYKDVFRLGARATAPGGMLWCFSCSQHLDRTRFQEAVWTALLEAGREARVLAHLGQPADHPYALNHPEGFYLKGLWLSLD</sequence>
<dbReference type="GO" id="GO:0032259">
    <property type="term" value="P:methylation"/>
    <property type="evidence" value="ECO:0007669"/>
    <property type="project" value="UniProtKB-KW"/>
</dbReference>
<dbReference type="PANTHER" id="PTHR42873:SF1">
    <property type="entry name" value="S-ADENOSYLMETHIONINE-DEPENDENT METHYLTRANSFERASE DOMAIN-CONTAINING PROTEIN"/>
    <property type="match status" value="1"/>
</dbReference>
<dbReference type="Gene3D" id="3.30.750.80">
    <property type="entry name" value="RNA methyltransferase domain (HRMD) like"/>
    <property type="match status" value="1"/>
</dbReference>
<keyword evidence="3 9" id="KW-0489">Methyltransferase</keyword>
<dbReference type="AlphaFoldDB" id="A0A936F0P4"/>
<dbReference type="Gene3D" id="3.40.50.150">
    <property type="entry name" value="Vaccinia Virus protein VP39"/>
    <property type="match status" value="1"/>
</dbReference>
<dbReference type="Pfam" id="PF17785">
    <property type="entry name" value="PUA_3"/>
    <property type="match status" value="1"/>
</dbReference>
<evidence type="ECO:0000313" key="10">
    <source>
        <dbReference type="Proteomes" id="UP000709959"/>
    </source>
</evidence>
<proteinExistence type="inferred from homology"/>
<comment type="caution">
    <text evidence="9">The sequence shown here is derived from an EMBL/GenBank/DDBJ whole genome shotgun (WGS) entry which is preliminary data.</text>
</comment>
<dbReference type="Proteomes" id="UP000709959">
    <property type="component" value="Unassembled WGS sequence"/>
</dbReference>
<dbReference type="GO" id="GO:0003723">
    <property type="term" value="F:RNA binding"/>
    <property type="evidence" value="ECO:0007669"/>
    <property type="project" value="InterPro"/>
</dbReference>
<dbReference type="CDD" id="cd02440">
    <property type="entry name" value="AdoMet_MTases"/>
    <property type="match status" value="1"/>
</dbReference>
<keyword evidence="4" id="KW-0808">Transferase</keyword>
<feature type="domain" description="S-adenosylmethionine-dependent methyltransferase" evidence="7">
    <location>
        <begin position="187"/>
        <end position="336"/>
    </location>
</feature>
<dbReference type="GO" id="GO:0008168">
    <property type="term" value="F:methyltransferase activity"/>
    <property type="evidence" value="ECO:0007669"/>
    <property type="project" value="UniProtKB-KW"/>
</dbReference>
<dbReference type="InterPro" id="IPR036974">
    <property type="entry name" value="PUA_sf"/>
</dbReference>
<dbReference type="CDD" id="cd21153">
    <property type="entry name" value="PUA_RlmI"/>
    <property type="match status" value="1"/>
</dbReference>
<dbReference type="Gene3D" id="2.30.130.10">
    <property type="entry name" value="PUA domain"/>
    <property type="match status" value="1"/>
</dbReference>
<evidence type="ECO:0000259" key="8">
    <source>
        <dbReference type="Pfam" id="PF17785"/>
    </source>
</evidence>
<evidence type="ECO:0000256" key="2">
    <source>
        <dbReference type="ARBA" id="ARBA00022490"/>
    </source>
</evidence>
<dbReference type="SUPFAM" id="SSF53335">
    <property type="entry name" value="S-adenosyl-L-methionine-dependent methyltransferases"/>
    <property type="match status" value="1"/>
</dbReference>
<dbReference type="InterPro" id="IPR041532">
    <property type="entry name" value="RlmI-like_PUA"/>
</dbReference>
<keyword evidence="2" id="KW-0963">Cytoplasm</keyword>
<protein>
    <submittedName>
        <fullName evidence="9">Class I SAM-dependent rRNA methyltransferase</fullName>
    </submittedName>
</protein>
<accession>A0A936F0P4</accession>
<keyword evidence="5" id="KW-0949">S-adenosyl-L-methionine</keyword>
<comment type="similarity">
    <text evidence="6">Belongs to the methyltransferase superfamily. RlmI family.</text>
</comment>
<dbReference type="SUPFAM" id="SSF88697">
    <property type="entry name" value="PUA domain-like"/>
    <property type="match status" value="1"/>
</dbReference>
<feature type="domain" description="RlmI-like PUA" evidence="8">
    <location>
        <begin position="11"/>
        <end position="69"/>
    </location>
</feature>
<evidence type="ECO:0000259" key="7">
    <source>
        <dbReference type="Pfam" id="PF10672"/>
    </source>
</evidence>
<evidence type="ECO:0000256" key="1">
    <source>
        <dbReference type="ARBA" id="ARBA00004496"/>
    </source>
</evidence>
<dbReference type="InterPro" id="IPR019614">
    <property type="entry name" value="SAM-dep_methyl-trfase"/>
</dbReference>
<evidence type="ECO:0000256" key="6">
    <source>
        <dbReference type="ARBA" id="ARBA00038091"/>
    </source>
</evidence>
<evidence type="ECO:0000256" key="3">
    <source>
        <dbReference type="ARBA" id="ARBA00022603"/>
    </source>
</evidence>
<dbReference type="CDD" id="cd11572">
    <property type="entry name" value="RlmI_M_like"/>
    <property type="match status" value="1"/>
</dbReference>
<dbReference type="InterPro" id="IPR029063">
    <property type="entry name" value="SAM-dependent_MTases_sf"/>
</dbReference>
<organism evidence="9 10">
    <name type="scientific">Candidatus Geothrix odensensis</name>
    <dbReference type="NCBI Taxonomy" id="2954440"/>
    <lineage>
        <taxon>Bacteria</taxon>
        <taxon>Pseudomonadati</taxon>
        <taxon>Acidobacteriota</taxon>
        <taxon>Holophagae</taxon>
        <taxon>Holophagales</taxon>
        <taxon>Holophagaceae</taxon>
        <taxon>Geothrix</taxon>
    </lineage>
</organism>